<dbReference type="Proteomes" id="UP000279236">
    <property type="component" value="Unassembled WGS sequence"/>
</dbReference>
<organism evidence="13 14">
    <name type="scientific">Apiotrichum porosum</name>
    <dbReference type="NCBI Taxonomy" id="105984"/>
    <lineage>
        <taxon>Eukaryota</taxon>
        <taxon>Fungi</taxon>
        <taxon>Dikarya</taxon>
        <taxon>Basidiomycota</taxon>
        <taxon>Agaricomycotina</taxon>
        <taxon>Tremellomycetes</taxon>
        <taxon>Trichosporonales</taxon>
        <taxon>Trichosporonaceae</taxon>
        <taxon>Apiotrichum</taxon>
    </lineage>
</organism>
<keyword evidence="10" id="KW-0862">Zinc</keyword>
<sequence>MSRSPDADVMSSDEEEEEYERQRQLNMRNNNSLLAELGLSGAGSLFSSQNTGAQSTPVPRRRVHRHREIVDRSGHVLTLPPPGARQRLACVELRSDRRKRRAIEQGEYVDCAHWELGEERRWRFGDGEGAPLAEGEDELYGGVGPTFRWMTLEEIEKAAKPKHDDGQVVEVVSDSEESPMPTTPPPKVRGEKVHYSMLPGLACHQCRRKSEKAKMRCRNVDPECGKLFCTSCCARYDYFEFDEDSRSFICPVCIGICSCSICLRKRGLGDLVAKPFSMGGRAATAARPEGSVQKYLERMADPGFDRVRIVCRDDDIVTAPLPPEWIAWIDEKEGKNRPPTTFGAGKGKGKGGKGRKSQAAGNETGDTSPRKANGEPKKKRRKTASKNDVESIVLRIPALGRPSVDAIEQVDSPREKVVDSDGDTVDAYSDDDQAIPRPLPTPLLAIRPQFHQRMNLPGDGTGAPRRSATPSSDASATSERAYGFSFEEQGPPNPSINDFLASLHPTPADSHLLEQSGSSISLEIDVESTTMDMEMTLDNPADFTPTSAAQAQVMDSITLTPAPPRGLSTLSMNLSTLGEEIAVNEPRTPVTPLTPHAVAHGPVSRNRTHTPLTPGAGLSLARLLPDRLLMSQGDPLADVYFDQPSIVRELPLTERREPSPPMQPSGVMSVAALVGDASVGSNEANMNRFSGYNGEYGGARASTSLSPTSHTTPRRRRPPPPAAHIVRAPKHAPDLSPRPPPHGSALPDERVYTAETGQRE</sequence>
<keyword evidence="10" id="KW-0863">Zinc-finger</keyword>
<evidence type="ECO:0000256" key="11">
    <source>
        <dbReference type="SAM" id="MobiDB-lite"/>
    </source>
</evidence>
<evidence type="ECO:0000256" key="3">
    <source>
        <dbReference type="ARBA" id="ARBA00022490"/>
    </source>
</evidence>
<keyword evidence="7" id="KW-0805">Transcription regulation</keyword>
<evidence type="ECO:0000256" key="8">
    <source>
        <dbReference type="ARBA" id="ARBA00023163"/>
    </source>
</evidence>
<dbReference type="RefSeq" id="XP_028473882.1">
    <property type="nucleotide sequence ID" value="XM_028617419.1"/>
</dbReference>
<dbReference type="Pfam" id="PF10497">
    <property type="entry name" value="zf-4CXXC_R1"/>
    <property type="match status" value="1"/>
</dbReference>
<keyword evidence="14" id="KW-1185">Reference proteome</keyword>
<name>A0A427XIL6_9TREE</name>
<dbReference type="GO" id="GO:0005737">
    <property type="term" value="C:cytoplasm"/>
    <property type="evidence" value="ECO:0007669"/>
    <property type="project" value="UniProtKB-SubCell"/>
</dbReference>
<reference evidence="13 14" key="1">
    <citation type="submission" date="2018-11" db="EMBL/GenBank/DDBJ databases">
        <title>Genome sequence of Apiotrichum porosum DSM 27194.</title>
        <authorList>
            <person name="Aliyu H."/>
            <person name="Gorte O."/>
            <person name="Ochsenreither K."/>
        </authorList>
    </citation>
    <scope>NUCLEOTIDE SEQUENCE [LARGE SCALE GENOMIC DNA]</scope>
    <source>
        <strain evidence="13 14">DSM 27194</strain>
    </source>
</reference>
<evidence type="ECO:0000256" key="6">
    <source>
        <dbReference type="ARBA" id="ARBA00022843"/>
    </source>
</evidence>
<feature type="compositionally biased region" description="Basic residues" evidence="11">
    <location>
        <begin position="347"/>
        <end position="356"/>
    </location>
</feature>
<feature type="region of interest" description="Disordered" evidence="11">
    <location>
        <begin position="329"/>
        <end position="389"/>
    </location>
</feature>
<dbReference type="InterPro" id="IPR001841">
    <property type="entry name" value="Znf_RING"/>
</dbReference>
<feature type="region of interest" description="Disordered" evidence="11">
    <location>
        <begin position="404"/>
        <end position="440"/>
    </location>
</feature>
<dbReference type="GO" id="GO:0006355">
    <property type="term" value="P:regulation of DNA-templated transcription"/>
    <property type="evidence" value="ECO:0007669"/>
    <property type="project" value="InterPro"/>
</dbReference>
<feature type="compositionally biased region" description="Acidic residues" evidence="11">
    <location>
        <begin position="420"/>
        <end position="433"/>
    </location>
</feature>
<keyword evidence="8" id="KW-0804">Transcription</keyword>
<evidence type="ECO:0000256" key="7">
    <source>
        <dbReference type="ARBA" id="ARBA00023015"/>
    </source>
</evidence>
<evidence type="ECO:0000259" key="12">
    <source>
        <dbReference type="PROSITE" id="PS50089"/>
    </source>
</evidence>
<dbReference type="PROSITE" id="PS50089">
    <property type="entry name" value="ZF_RING_2"/>
    <property type="match status" value="1"/>
</dbReference>
<feature type="region of interest" description="Disordered" evidence="11">
    <location>
        <begin position="698"/>
        <end position="760"/>
    </location>
</feature>
<keyword evidence="6" id="KW-0832">Ubl conjugation</keyword>
<evidence type="ECO:0000256" key="1">
    <source>
        <dbReference type="ARBA" id="ARBA00004123"/>
    </source>
</evidence>
<dbReference type="GeneID" id="39586177"/>
<evidence type="ECO:0000256" key="9">
    <source>
        <dbReference type="ARBA" id="ARBA00023242"/>
    </source>
</evidence>
<feature type="compositionally biased region" description="Low complexity" evidence="11">
    <location>
        <begin position="463"/>
        <end position="478"/>
    </location>
</feature>
<dbReference type="CDD" id="cd00065">
    <property type="entry name" value="FYVE_like_SF"/>
    <property type="match status" value="1"/>
</dbReference>
<keyword evidence="3" id="KW-0963">Cytoplasm</keyword>
<dbReference type="PANTHER" id="PTHR31169">
    <property type="entry name" value="OS05G0300700 PROTEIN"/>
    <property type="match status" value="1"/>
</dbReference>
<comment type="caution">
    <text evidence="13">The sequence shown here is derived from an EMBL/GenBank/DDBJ whole genome shotgun (WGS) entry which is preliminary data.</text>
</comment>
<evidence type="ECO:0000313" key="13">
    <source>
        <dbReference type="EMBL" id="RSH78735.1"/>
    </source>
</evidence>
<evidence type="ECO:0000313" key="14">
    <source>
        <dbReference type="Proteomes" id="UP000279236"/>
    </source>
</evidence>
<evidence type="ECO:0000256" key="5">
    <source>
        <dbReference type="ARBA" id="ARBA00022553"/>
    </source>
</evidence>
<dbReference type="EMBL" id="RSCE01000011">
    <property type="protein sequence ID" value="RSH78735.1"/>
    <property type="molecule type" value="Genomic_DNA"/>
</dbReference>
<proteinExistence type="predicted"/>
<feature type="domain" description="RING-type" evidence="12">
    <location>
        <begin position="203"/>
        <end position="253"/>
    </location>
</feature>
<evidence type="ECO:0000256" key="10">
    <source>
        <dbReference type="PROSITE-ProRule" id="PRU00175"/>
    </source>
</evidence>
<keyword evidence="10" id="KW-0479">Metal-binding</keyword>
<dbReference type="GO" id="GO:0005634">
    <property type="term" value="C:nucleus"/>
    <property type="evidence" value="ECO:0007669"/>
    <property type="project" value="UniProtKB-SubCell"/>
</dbReference>
<dbReference type="AlphaFoldDB" id="A0A427XIL6"/>
<feature type="compositionally biased region" description="Low complexity" evidence="11">
    <location>
        <begin position="702"/>
        <end position="711"/>
    </location>
</feature>
<accession>A0A427XIL6</accession>
<keyword evidence="9" id="KW-0539">Nucleus</keyword>
<feature type="region of interest" description="Disordered" evidence="11">
    <location>
        <begin position="172"/>
        <end position="191"/>
    </location>
</feature>
<dbReference type="PANTHER" id="PTHR31169:SF8">
    <property type="entry name" value="ZINC-FINGER DOMAIN OF MONOAMINE-OXIDASE A REPRESSOR R1 PROTEIN"/>
    <property type="match status" value="1"/>
</dbReference>
<keyword evidence="4" id="KW-1017">Isopeptide bond</keyword>
<dbReference type="InterPro" id="IPR040221">
    <property type="entry name" value="CDCA7/CDA7L"/>
</dbReference>
<evidence type="ECO:0000256" key="4">
    <source>
        <dbReference type="ARBA" id="ARBA00022499"/>
    </source>
</evidence>
<gene>
    <name evidence="13" type="ORF">EHS24_001634</name>
</gene>
<evidence type="ECO:0000256" key="2">
    <source>
        <dbReference type="ARBA" id="ARBA00004496"/>
    </source>
</evidence>
<comment type="subcellular location">
    <subcellularLocation>
        <location evidence="2">Cytoplasm</location>
    </subcellularLocation>
    <subcellularLocation>
        <location evidence="1">Nucleus</location>
    </subcellularLocation>
</comment>
<feature type="region of interest" description="Disordered" evidence="11">
    <location>
        <begin position="1"/>
        <end position="27"/>
    </location>
</feature>
<feature type="compositionally biased region" description="Basic and acidic residues" evidence="11">
    <location>
        <begin position="747"/>
        <end position="760"/>
    </location>
</feature>
<dbReference type="OrthoDB" id="298344at2759"/>
<protein>
    <recommendedName>
        <fullName evidence="12">RING-type domain-containing protein</fullName>
    </recommendedName>
</protein>
<feature type="region of interest" description="Disordered" evidence="11">
    <location>
        <begin position="453"/>
        <end position="496"/>
    </location>
</feature>
<keyword evidence="5" id="KW-0597">Phosphoprotein</keyword>
<dbReference type="STRING" id="105984.A0A427XIL6"/>
<feature type="region of interest" description="Disordered" evidence="11">
    <location>
        <begin position="587"/>
        <end position="614"/>
    </location>
</feature>
<dbReference type="GO" id="GO:0008270">
    <property type="term" value="F:zinc ion binding"/>
    <property type="evidence" value="ECO:0007669"/>
    <property type="project" value="UniProtKB-KW"/>
</dbReference>
<dbReference type="InterPro" id="IPR018866">
    <property type="entry name" value="Znf-4CXXC_R1"/>
</dbReference>